<protein>
    <submittedName>
        <fullName evidence="1">ATPase</fullName>
    </submittedName>
</protein>
<comment type="caution">
    <text evidence="1">The sequence shown here is derived from an EMBL/GenBank/DDBJ whole genome shotgun (WGS) entry which is preliminary data.</text>
</comment>
<dbReference type="Proteomes" id="UP000824055">
    <property type="component" value="Unassembled WGS sequence"/>
</dbReference>
<name>A0A9D2JWD0_9BACT</name>
<dbReference type="CDD" id="cd24079">
    <property type="entry name" value="ASKHA_NBD_PG1100-like"/>
    <property type="match status" value="1"/>
</dbReference>
<dbReference type="Gene3D" id="1.10.720.160">
    <property type="match status" value="1"/>
</dbReference>
<dbReference type="PANTHER" id="PTHR43190">
    <property type="entry name" value="N-ACETYL-D-GLUCOSAMINE KINASE"/>
    <property type="match status" value="1"/>
</dbReference>
<sequence>MSKILVADSGGTKTDWAMVGEEGISFRCTTLGMHPIHLSSSRLREVVVDELLPVLPIHVDVSAIYFYGGGCTPQMCPVVEEVLRSCFPRQTEIYVESDLLGAARALCGNSEGIACILGTGANSCLYDGRRIVRNTPPLGYILGDEGSGATLGRLFLNALFKGFLPGSMREEYLAWANTTYAEVIERVYRRPEANRYLASIAPFIRERMPHEPLLEALVADNFRAFFRRNLSPYGDCRQVGFVGGMASAFQDILQEVTEEQGYRLTRICKSPMEGLARYHATFTQFSK</sequence>
<evidence type="ECO:0000313" key="2">
    <source>
        <dbReference type="Proteomes" id="UP000824055"/>
    </source>
</evidence>
<organism evidence="1 2">
    <name type="scientific">Candidatus Prevotella avicola</name>
    <dbReference type="NCBI Taxonomy" id="2838738"/>
    <lineage>
        <taxon>Bacteria</taxon>
        <taxon>Pseudomonadati</taxon>
        <taxon>Bacteroidota</taxon>
        <taxon>Bacteroidia</taxon>
        <taxon>Bacteroidales</taxon>
        <taxon>Prevotellaceae</taxon>
        <taxon>Prevotella</taxon>
    </lineage>
</organism>
<reference evidence="1" key="1">
    <citation type="journal article" date="2021" name="PeerJ">
        <title>Extensive microbial diversity within the chicken gut microbiome revealed by metagenomics and culture.</title>
        <authorList>
            <person name="Gilroy R."/>
            <person name="Ravi A."/>
            <person name="Getino M."/>
            <person name="Pursley I."/>
            <person name="Horton D.L."/>
            <person name="Alikhan N.F."/>
            <person name="Baker D."/>
            <person name="Gharbi K."/>
            <person name="Hall N."/>
            <person name="Watson M."/>
            <person name="Adriaenssens E.M."/>
            <person name="Foster-Nyarko E."/>
            <person name="Jarju S."/>
            <person name="Secka A."/>
            <person name="Antonio M."/>
            <person name="Oren A."/>
            <person name="Chaudhuri R.R."/>
            <person name="La Ragione R."/>
            <person name="Hildebrand F."/>
            <person name="Pallen M.J."/>
        </authorList>
    </citation>
    <scope>NUCLEOTIDE SEQUENCE</scope>
    <source>
        <strain evidence="1">ChiHecec3B27-8219</strain>
    </source>
</reference>
<proteinExistence type="predicted"/>
<evidence type="ECO:0000313" key="1">
    <source>
        <dbReference type="EMBL" id="HIZ69756.1"/>
    </source>
</evidence>
<dbReference type="InterPro" id="IPR052519">
    <property type="entry name" value="Euk-type_GlcNAc_Kinase"/>
</dbReference>
<dbReference type="InterPro" id="IPR043129">
    <property type="entry name" value="ATPase_NBD"/>
</dbReference>
<gene>
    <name evidence="1" type="ORF">H9966_07755</name>
</gene>
<dbReference type="EMBL" id="DXBE01000056">
    <property type="protein sequence ID" value="HIZ69756.1"/>
    <property type="molecule type" value="Genomic_DNA"/>
</dbReference>
<dbReference type="AlphaFoldDB" id="A0A9D2JWD0"/>
<reference evidence="1" key="2">
    <citation type="submission" date="2021-04" db="EMBL/GenBank/DDBJ databases">
        <authorList>
            <person name="Gilroy R."/>
        </authorList>
    </citation>
    <scope>NUCLEOTIDE SEQUENCE</scope>
    <source>
        <strain evidence="1">ChiHecec3B27-8219</strain>
    </source>
</reference>
<accession>A0A9D2JWD0</accession>
<dbReference type="Gene3D" id="3.30.420.40">
    <property type="match status" value="2"/>
</dbReference>
<dbReference type="SUPFAM" id="SSF53067">
    <property type="entry name" value="Actin-like ATPase domain"/>
    <property type="match status" value="2"/>
</dbReference>
<dbReference type="PANTHER" id="PTHR43190:SF3">
    <property type="entry name" value="N-ACETYL-D-GLUCOSAMINE KINASE"/>
    <property type="match status" value="1"/>
</dbReference>